<keyword evidence="2" id="KW-0732">Signal</keyword>
<feature type="non-terminal residue" evidence="3">
    <location>
        <position position="409"/>
    </location>
</feature>
<evidence type="ECO:0000313" key="4">
    <source>
        <dbReference type="Proteomes" id="UP000070501"/>
    </source>
</evidence>
<evidence type="ECO:0000256" key="2">
    <source>
        <dbReference type="SAM" id="SignalP"/>
    </source>
</evidence>
<dbReference type="Gene3D" id="3.40.720.10">
    <property type="entry name" value="Alkaline Phosphatase, subunit A"/>
    <property type="match status" value="1"/>
</dbReference>
<gene>
    <name evidence="3" type="ORF">Micbo1qcDRAFT_161535</name>
</gene>
<dbReference type="FunFam" id="3.40.720.10:FF:000064">
    <property type="entry name" value="Probable acid phosphatase Pho610"/>
    <property type="match status" value="1"/>
</dbReference>
<dbReference type="EMBL" id="KQ964248">
    <property type="protein sequence ID" value="KXJ93514.1"/>
    <property type="molecule type" value="Genomic_DNA"/>
</dbReference>
<name>A0A136J8P2_9PEZI</name>
<dbReference type="PANTHER" id="PTHR31956:SF15">
    <property type="entry name" value="ACID PHOSPHATASE PHOA"/>
    <property type="match status" value="1"/>
</dbReference>
<organism evidence="3 4">
    <name type="scientific">Microdochium bolleyi</name>
    <dbReference type="NCBI Taxonomy" id="196109"/>
    <lineage>
        <taxon>Eukaryota</taxon>
        <taxon>Fungi</taxon>
        <taxon>Dikarya</taxon>
        <taxon>Ascomycota</taxon>
        <taxon>Pezizomycotina</taxon>
        <taxon>Sordariomycetes</taxon>
        <taxon>Xylariomycetidae</taxon>
        <taxon>Xylariales</taxon>
        <taxon>Microdochiaceae</taxon>
        <taxon>Microdochium</taxon>
    </lineage>
</organism>
<evidence type="ECO:0000313" key="3">
    <source>
        <dbReference type="EMBL" id="KXJ93514.1"/>
    </source>
</evidence>
<dbReference type="GO" id="GO:0009395">
    <property type="term" value="P:phospholipid catabolic process"/>
    <property type="evidence" value="ECO:0007669"/>
    <property type="project" value="TreeGrafter"/>
</dbReference>
<protein>
    <submittedName>
        <fullName evidence="3">Acid phosphatase</fullName>
    </submittedName>
</protein>
<feature type="chain" id="PRO_5007293539" evidence="2">
    <location>
        <begin position="17"/>
        <end position="409"/>
    </location>
</feature>
<evidence type="ECO:0000256" key="1">
    <source>
        <dbReference type="ARBA" id="ARBA00022801"/>
    </source>
</evidence>
<dbReference type="GO" id="GO:0016788">
    <property type="term" value="F:hydrolase activity, acting on ester bonds"/>
    <property type="evidence" value="ECO:0007669"/>
    <property type="project" value="InterPro"/>
</dbReference>
<accession>A0A136J8P2</accession>
<dbReference type="Pfam" id="PF04185">
    <property type="entry name" value="Phosphoesterase"/>
    <property type="match status" value="1"/>
</dbReference>
<reference evidence="4" key="1">
    <citation type="submission" date="2016-02" db="EMBL/GenBank/DDBJ databases">
        <title>Draft genome sequence of Microdochium bolleyi, a fungal endophyte of beachgrass.</title>
        <authorList>
            <consortium name="DOE Joint Genome Institute"/>
            <person name="David A.S."/>
            <person name="May G."/>
            <person name="Haridas S."/>
            <person name="Lim J."/>
            <person name="Wang M."/>
            <person name="Labutti K."/>
            <person name="Lipzen A."/>
            <person name="Barry K."/>
            <person name="Grigoriev I.V."/>
        </authorList>
    </citation>
    <scope>NUCLEOTIDE SEQUENCE [LARGE SCALE GENOMIC DNA]</scope>
    <source>
        <strain evidence="4">J235TASD1</strain>
    </source>
</reference>
<sequence>MLFNAFLVTVVAGTAAASSCSKAQRAATSTTPTRVWETAYTATGAAAVAAAKATAKTRSPTSNVAGKVFDRYVSIWFENTNFEKARADPNFAAFAAQGILLDQFYAVTHPSQPNYIAAIAGDYFGMNHDDFTRADFNISTVIDLLDTRQISWGLYQEDMPFSGFEGMAWVNQRNGRNDYVRKHDPAVIFDKNAHYEDRLAQIKNLSMTDTAASQFHRDLAADALPQWMFITPNMTSDAHDTDVTTAGRWLKSFLGPLMSDKKFMKNTLVLVTFDENEVYSDRNKIFSVLLGDAVPDALKGTTDSAYYNHYSELATVEANWDLPTLGRWDVGANVYGFAAAKMGAPSPRAWAASENFSRHYFNASYAGAFYKKGKGNAQFPAPNLALDGYNGRPVLEEVKKTWAGSKAPT</sequence>
<feature type="signal peptide" evidence="2">
    <location>
        <begin position="1"/>
        <end position="16"/>
    </location>
</feature>
<dbReference type="AlphaFoldDB" id="A0A136J8P2"/>
<keyword evidence="1" id="KW-0378">Hydrolase</keyword>
<dbReference type="Proteomes" id="UP000070501">
    <property type="component" value="Unassembled WGS sequence"/>
</dbReference>
<dbReference type="STRING" id="196109.A0A136J8P2"/>
<dbReference type="InParanoid" id="A0A136J8P2"/>
<keyword evidence="4" id="KW-1185">Reference proteome</keyword>
<dbReference type="InterPro" id="IPR017850">
    <property type="entry name" value="Alkaline_phosphatase_core_sf"/>
</dbReference>
<dbReference type="PANTHER" id="PTHR31956">
    <property type="entry name" value="NON-SPECIFIC PHOSPHOLIPASE C4-RELATED"/>
    <property type="match status" value="1"/>
</dbReference>
<dbReference type="InterPro" id="IPR007312">
    <property type="entry name" value="Phosphoesterase"/>
</dbReference>
<proteinExistence type="predicted"/>
<dbReference type="OrthoDB" id="5135119at2759"/>